<dbReference type="EMBL" id="PGWX01000284">
    <property type="protein sequence ID" value="PPJ74974.1"/>
    <property type="molecule type" value="Genomic_DNA"/>
</dbReference>
<dbReference type="PROSITE" id="PS50949">
    <property type="entry name" value="HTH_GNTR"/>
    <property type="match status" value="1"/>
</dbReference>
<evidence type="ECO:0000259" key="4">
    <source>
        <dbReference type="PROSITE" id="PS50949"/>
    </source>
</evidence>
<accession>A0A7Z1N3Z7</accession>
<dbReference type="EMBL" id="JAVSOO010000003">
    <property type="protein sequence ID" value="MDT4285793.1"/>
    <property type="molecule type" value="Genomic_DNA"/>
</dbReference>
<reference evidence="5 8" key="2">
    <citation type="submission" date="2023-08" db="EMBL/GenBank/DDBJ databases">
        <title>Genomic surveillance of Staphylococcus haemolyticus neonatal outbreak in southern France.</title>
        <authorList>
            <person name="Magnan C."/>
            <person name="Morsli M."/>
            <person name="Thiery B."/>
            <person name="Salipante F."/>
            <person name="Attar J."/>
            <person name="Massimo D.M."/>
            <person name="Ory J."/>
            <person name="Pantel A."/>
            <person name="Lavigne J.-P."/>
        </authorList>
    </citation>
    <scope>NUCLEOTIDE SEQUENCE [LARGE SCALE GENOMIC DNA]</scope>
    <source>
        <strain evidence="5 8">NSH026</strain>
    </source>
</reference>
<dbReference type="Gene3D" id="1.10.10.10">
    <property type="entry name" value="Winged helix-like DNA-binding domain superfamily/Winged helix DNA-binding domain"/>
    <property type="match status" value="1"/>
</dbReference>
<sequence>MLKYERIAQDITSAIANDEYNVGDKLPSVEQLKARYKVSKSTIIKALAILQRDGMIFQTRGSGIYVRNKNKSGYINLLKTKGFSDNLQGHQITSKVLTFETIKPNDEVRAHLRLTEQDEEVYYVERIRYLDHNPLCIETSYFNKTLVTHLDHDSAEHSIFDYLQAQLKINIGFSDIYFYIDFLTEREAPQLDLNPNDPCMRHDLTFYTNKGLPFDYSKIVYHYKYANFFIPIES</sequence>
<dbReference type="InterPro" id="IPR050679">
    <property type="entry name" value="Bact_HTH_transcr_reg"/>
</dbReference>
<dbReference type="InterPro" id="IPR036388">
    <property type="entry name" value="WH-like_DNA-bd_sf"/>
</dbReference>
<proteinExistence type="predicted"/>
<evidence type="ECO:0000313" key="5">
    <source>
        <dbReference type="EMBL" id="MDT4285793.1"/>
    </source>
</evidence>
<keyword evidence="8" id="KW-1185">Reference proteome</keyword>
<dbReference type="KEGG" id="shh:ShL2_00349"/>
<dbReference type="PANTHER" id="PTHR44846:SF4">
    <property type="entry name" value="HTH GNTR-TYPE DOMAIN-CONTAINING PROTEIN"/>
    <property type="match status" value="1"/>
</dbReference>
<dbReference type="Proteomes" id="UP001269271">
    <property type="component" value="Unassembled WGS sequence"/>
</dbReference>
<comment type="caution">
    <text evidence="6">The sequence shown here is derived from an EMBL/GenBank/DDBJ whole genome shotgun (WGS) entry which is preliminary data.</text>
</comment>
<evidence type="ECO:0000313" key="8">
    <source>
        <dbReference type="Proteomes" id="UP001269271"/>
    </source>
</evidence>
<keyword evidence="2" id="KW-0238">DNA-binding</keyword>
<feature type="domain" description="HTH gntR-type" evidence="4">
    <location>
        <begin position="1"/>
        <end position="69"/>
    </location>
</feature>
<evidence type="ECO:0000313" key="7">
    <source>
        <dbReference type="Proteomes" id="UP000238153"/>
    </source>
</evidence>
<dbReference type="SUPFAM" id="SSF64288">
    <property type="entry name" value="Chorismate lyase-like"/>
    <property type="match status" value="1"/>
</dbReference>
<dbReference type="Pfam" id="PF07702">
    <property type="entry name" value="UTRA"/>
    <property type="match status" value="1"/>
</dbReference>
<dbReference type="PANTHER" id="PTHR44846">
    <property type="entry name" value="MANNOSYL-D-GLYCERATE TRANSPORT/METABOLISM SYSTEM REPRESSOR MNGR-RELATED"/>
    <property type="match status" value="1"/>
</dbReference>
<dbReference type="InterPro" id="IPR028978">
    <property type="entry name" value="Chorismate_lyase_/UTRA_dom_sf"/>
</dbReference>
<dbReference type="Pfam" id="PF00392">
    <property type="entry name" value="GntR"/>
    <property type="match status" value="1"/>
</dbReference>
<keyword evidence="3" id="KW-0804">Transcription</keyword>
<dbReference type="GO" id="GO:0003700">
    <property type="term" value="F:DNA-binding transcription factor activity"/>
    <property type="evidence" value="ECO:0007669"/>
    <property type="project" value="InterPro"/>
</dbReference>
<reference evidence="6 7" key="1">
    <citation type="submission" date="2017-11" db="EMBL/GenBank/DDBJ databases">
        <authorList>
            <person name="Founou R.C."/>
            <person name="Founou L."/>
            <person name="Allam M."/>
            <person name="Ismail A."/>
            <person name="Essack S.Y."/>
        </authorList>
    </citation>
    <scope>NUCLEOTIDE SEQUENCE [LARGE SCALE GENOMIC DNA]</scope>
    <source>
        <strain evidence="6 7">G811N2B1</strain>
    </source>
</reference>
<evidence type="ECO:0000256" key="3">
    <source>
        <dbReference type="ARBA" id="ARBA00023163"/>
    </source>
</evidence>
<organism evidence="6 7">
    <name type="scientific">Staphylococcus haemolyticus</name>
    <dbReference type="NCBI Taxonomy" id="1283"/>
    <lineage>
        <taxon>Bacteria</taxon>
        <taxon>Bacillati</taxon>
        <taxon>Bacillota</taxon>
        <taxon>Bacilli</taxon>
        <taxon>Bacillales</taxon>
        <taxon>Staphylococcaceae</taxon>
        <taxon>Staphylococcus</taxon>
    </lineage>
</organism>
<evidence type="ECO:0000256" key="2">
    <source>
        <dbReference type="ARBA" id="ARBA00023125"/>
    </source>
</evidence>
<dbReference type="InterPro" id="IPR011663">
    <property type="entry name" value="UTRA"/>
</dbReference>
<dbReference type="Gene3D" id="3.40.1410.10">
    <property type="entry name" value="Chorismate lyase-like"/>
    <property type="match status" value="1"/>
</dbReference>
<dbReference type="PRINTS" id="PR00035">
    <property type="entry name" value="HTHGNTR"/>
</dbReference>
<dbReference type="Proteomes" id="UP000238153">
    <property type="component" value="Unassembled WGS sequence"/>
</dbReference>
<dbReference type="GO" id="GO:0045892">
    <property type="term" value="P:negative regulation of DNA-templated transcription"/>
    <property type="evidence" value="ECO:0007669"/>
    <property type="project" value="TreeGrafter"/>
</dbReference>
<keyword evidence="1" id="KW-0805">Transcription regulation</keyword>
<dbReference type="SMART" id="SM00345">
    <property type="entry name" value="HTH_GNTR"/>
    <property type="match status" value="1"/>
</dbReference>
<dbReference type="SUPFAM" id="SSF46785">
    <property type="entry name" value="Winged helix' DNA-binding domain"/>
    <property type="match status" value="1"/>
</dbReference>
<gene>
    <name evidence="6" type="ORF">CV019_06640</name>
    <name evidence="5" type="ORF">RO950_01985</name>
</gene>
<evidence type="ECO:0000256" key="1">
    <source>
        <dbReference type="ARBA" id="ARBA00023015"/>
    </source>
</evidence>
<evidence type="ECO:0000313" key="6">
    <source>
        <dbReference type="EMBL" id="PPJ74974.1"/>
    </source>
</evidence>
<dbReference type="InterPro" id="IPR000524">
    <property type="entry name" value="Tscrpt_reg_HTH_GntR"/>
</dbReference>
<dbReference type="AlphaFoldDB" id="A0A7Z1N3Z7"/>
<dbReference type="RefSeq" id="WP_037570950.1">
    <property type="nucleotide sequence ID" value="NZ_CAJCGO010000038.1"/>
</dbReference>
<dbReference type="GO" id="GO:0003677">
    <property type="term" value="F:DNA binding"/>
    <property type="evidence" value="ECO:0007669"/>
    <property type="project" value="UniProtKB-KW"/>
</dbReference>
<dbReference type="CDD" id="cd07377">
    <property type="entry name" value="WHTH_GntR"/>
    <property type="match status" value="1"/>
</dbReference>
<dbReference type="SMART" id="SM00866">
    <property type="entry name" value="UTRA"/>
    <property type="match status" value="1"/>
</dbReference>
<protein>
    <submittedName>
        <fullName evidence="6">GntR family transcriptional regulator</fullName>
    </submittedName>
</protein>
<dbReference type="InterPro" id="IPR036390">
    <property type="entry name" value="WH_DNA-bd_sf"/>
</dbReference>
<name>A0A7Z1N3Z7_STAHA</name>